<organism evidence="4 5">
    <name type="scientific">Symmachiella dynata</name>
    <dbReference type="NCBI Taxonomy" id="2527995"/>
    <lineage>
        <taxon>Bacteria</taxon>
        <taxon>Pseudomonadati</taxon>
        <taxon>Planctomycetota</taxon>
        <taxon>Planctomycetia</taxon>
        <taxon>Planctomycetales</taxon>
        <taxon>Planctomycetaceae</taxon>
        <taxon>Symmachiella</taxon>
    </lineage>
</organism>
<dbReference type="AlphaFoldDB" id="A0A517ZJE7"/>
<feature type="coiled-coil region" evidence="1">
    <location>
        <begin position="363"/>
        <end position="421"/>
    </location>
</feature>
<reference evidence="4 5" key="1">
    <citation type="submission" date="2019-02" db="EMBL/GenBank/DDBJ databases">
        <title>Deep-cultivation of Planctomycetes and their phenomic and genomic characterization uncovers novel biology.</title>
        <authorList>
            <person name="Wiegand S."/>
            <person name="Jogler M."/>
            <person name="Boedeker C."/>
            <person name="Pinto D."/>
            <person name="Vollmers J."/>
            <person name="Rivas-Marin E."/>
            <person name="Kohn T."/>
            <person name="Peeters S.H."/>
            <person name="Heuer A."/>
            <person name="Rast P."/>
            <person name="Oberbeckmann S."/>
            <person name="Bunk B."/>
            <person name="Jeske O."/>
            <person name="Meyerdierks A."/>
            <person name="Storesund J.E."/>
            <person name="Kallscheuer N."/>
            <person name="Luecker S."/>
            <person name="Lage O.M."/>
            <person name="Pohl T."/>
            <person name="Merkel B.J."/>
            <person name="Hornburger P."/>
            <person name="Mueller R.-W."/>
            <person name="Bruemmer F."/>
            <person name="Labrenz M."/>
            <person name="Spormann A.M."/>
            <person name="Op den Camp H."/>
            <person name="Overmann J."/>
            <person name="Amann R."/>
            <person name="Jetten M.S.M."/>
            <person name="Mascher T."/>
            <person name="Medema M.H."/>
            <person name="Devos D.P."/>
            <person name="Kaster A.-K."/>
            <person name="Ovreas L."/>
            <person name="Rohde M."/>
            <person name="Galperin M.Y."/>
            <person name="Jogler C."/>
        </authorList>
    </citation>
    <scope>NUCLEOTIDE SEQUENCE [LARGE SCALE GENOMIC DNA]</scope>
    <source>
        <strain evidence="4 5">Mal52</strain>
    </source>
</reference>
<keyword evidence="3" id="KW-1133">Transmembrane helix</keyword>
<evidence type="ECO:0000313" key="5">
    <source>
        <dbReference type="Proteomes" id="UP000319383"/>
    </source>
</evidence>
<gene>
    <name evidence="4" type="ORF">Mal52_10730</name>
</gene>
<keyword evidence="3" id="KW-0812">Transmembrane</keyword>
<evidence type="ECO:0000313" key="4">
    <source>
        <dbReference type="EMBL" id="QDU42606.1"/>
    </source>
</evidence>
<feature type="transmembrane region" description="Helical" evidence="3">
    <location>
        <begin position="25"/>
        <end position="46"/>
    </location>
</feature>
<dbReference type="PANTHER" id="PTHR32309">
    <property type="entry name" value="TYROSINE-PROTEIN KINASE"/>
    <property type="match status" value="1"/>
</dbReference>
<feature type="coiled-coil region" evidence="1">
    <location>
        <begin position="286"/>
        <end position="335"/>
    </location>
</feature>
<dbReference type="GO" id="GO:0005886">
    <property type="term" value="C:plasma membrane"/>
    <property type="evidence" value="ECO:0007669"/>
    <property type="project" value="TreeGrafter"/>
</dbReference>
<accession>A0A517ZJE7</accession>
<dbReference type="GO" id="GO:0004713">
    <property type="term" value="F:protein tyrosine kinase activity"/>
    <property type="evidence" value="ECO:0007669"/>
    <property type="project" value="TreeGrafter"/>
</dbReference>
<dbReference type="Proteomes" id="UP000319383">
    <property type="component" value="Chromosome"/>
</dbReference>
<name>A0A517ZJE7_9PLAN</name>
<proteinExistence type="predicted"/>
<feature type="region of interest" description="Disordered" evidence="2">
    <location>
        <begin position="1"/>
        <end position="20"/>
    </location>
</feature>
<evidence type="ECO:0000256" key="2">
    <source>
        <dbReference type="SAM" id="MobiDB-lite"/>
    </source>
</evidence>
<keyword evidence="5" id="KW-1185">Reference proteome</keyword>
<evidence type="ECO:0000256" key="3">
    <source>
        <dbReference type="SAM" id="Phobius"/>
    </source>
</evidence>
<dbReference type="RefSeq" id="WP_145374634.1">
    <property type="nucleotide sequence ID" value="NZ_CP036276.1"/>
</dbReference>
<evidence type="ECO:0000256" key="1">
    <source>
        <dbReference type="SAM" id="Coils"/>
    </source>
</evidence>
<dbReference type="EMBL" id="CP036276">
    <property type="protein sequence ID" value="QDU42606.1"/>
    <property type="molecule type" value="Genomic_DNA"/>
</dbReference>
<feature type="compositionally biased region" description="Polar residues" evidence="2">
    <location>
        <begin position="1"/>
        <end position="15"/>
    </location>
</feature>
<sequence>MTNNQHAHSVYETSNGPAPRRRRRWGWALVMGLVCATAAIAVVYILSPPHYVTSSVIYIDATPDVVMNAGVRENEDFETYKRTQMFRALTRVVLDTALNEPVRNTELKRYGFKAIADLPLLKAQVYPIDWLETKLSTVGKQEEFFAIQMGHSEKPEELAEIVNAITQVYYRDIVNESKLNDKKRITQLMELSDQYEQESKLKRDQIKKLKRRLGVNEDEPQTLLAVAEQELTHELQSRWFEQYLERNTLKLQAQQFQKSSLDDDAIKTNPETKELIRTMIKEELKIAAQEVAADRMRADIKLLEETLDDNEHSKLVQLRADLAKQETKIAELNAQLKPTLEATLRDYQVAVREQHQATQAARVEVLDESLAALEEELDRRKIRSKSSSVDSFELEKLQAEAERLEKRLMEIDDRIETLRIELNAPDRISIVQLAEKPESKDYTAVCTKSAIVGGGAFVLAFALTLLIAPRKLV</sequence>
<protein>
    <submittedName>
        <fullName evidence="4">Uncharacterized protein</fullName>
    </submittedName>
</protein>
<dbReference type="InterPro" id="IPR050445">
    <property type="entry name" value="Bact_polysacc_biosynth/exp"/>
</dbReference>
<dbReference type="KEGG" id="sdyn:Mal52_10730"/>
<keyword evidence="3" id="KW-0472">Membrane</keyword>
<keyword evidence="1" id="KW-0175">Coiled coil</keyword>
<dbReference type="PANTHER" id="PTHR32309:SF13">
    <property type="entry name" value="FERRIC ENTEROBACTIN TRANSPORT PROTEIN FEPE"/>
    <property type="match status" value="1"/>
</dbReference>
<feature type="transmembrane region" description="Helical" evidence="3">
    <location>
        <begin position="450"/>
        <end position="468"/>
    </location>
</feature>